<keyword evidence="5" id="KW-0720">Serine protease</keyword>
<evidence type="ECO:0000256" key="1">
    <source>
        <dbReference type="ARBA" id="ARBA00010233"/>
    </source>
</evidence>
<dbReference type="OrthoDB" id="9807329at2"/>
<dbReference type="SUPFAM" id="SSF141986">
    <property type="entry name" value="LD-carboxypeptidase A C-terminal domain-like"/>
    <property type="match status" value="1"/>
</dbReference>
<dbReference type="InterPro" id="IPR029062">
    <property type="entry name" value="Class_I_gatase-like"/>
</dbReference>
<evidence type="ECO:0000259" key="8">
    <source>
        <dbReference type="Pfam" id="PF17676"/>
    </source>
</evidence>
<dbReference type="Gene3D" id="3.50.30.60">
    <property type="entry name" value="LD-carboxypeptidase A C-terminal domain-like"/>
    <property type="match status" value="1"/>
</dbReference>
<dbReference type="AlphaFoldDB" id="A0A223V142"/>
<reference evidence="9 10" key="1">
    <citation type="submission" date="2017-08" db="EMBL/GenBank/DDBJ databases">
        <title>The complete genome sequence of Maribacter sp. B1, isolated from deep-sea sediment.</title>
        <authorList>
            <person name="Wu Y.-H."/>
            <person name="Cheng H."/>
            <person name="Xu X.-W."/>
        </authorList>
    </citation>
    <scope>NUCLEOTIDE SEQUENCE [LARGE SCALE GENOMIC DNA]</scope>
    <source>
        <strain evidence="9 10">B1</strain>
    </source>
</reference>
<organism evidence="9 10">
    <name type="scientific">Maribacter cobaltidurans</name>
    <dbReference type="NCBI Taxonomy" id="1178778"/>
    <lineage>
        <taxon>Bacteria</taxon>
        <taxon>Pseudomonadati</taxon>
        <taxon>Bacteroidota</taxon>
        <taxon>Flavobacteriia</taxon>
        <taxon>Flavobacteriales</taxon>
        <taxon>Flavobacteriaceae</taxon>
        <taxon>Maribacter</taxon>
    </lineage>
</organism>
<dbReference type="PANTHER" id="PTHR30237:SF2">
    <property type="entry name" value="MUREIN TETRAPEPTIDE CARBOXYPEPTIDASE"/>
    <property type="match status" value="1"/>
</dbReference>
<sequence>MSTRRKFITTTIGLSIYSLIVPKLYPHQKSINTLPVKLYPKALKKGATIGLIAPGYIFSEETLSTATNELQSMGYQVYHTEKISRRHGYFSNTDAERAADLNHMFRNNDVDGILCIRGGYGCTRIMPLLDYDLISHNPKPLIGFSDVTALLNGIHKMTGLVTFHGPVGSTLDDTYSKKALINVVRKAKKNYVIGNAPLGDELKLNPEFERYTIYPGKAEGVLCGGSLTLVNALIGTPYEIDFTNKLVCLEDVGEAPYRIDRMLTQLIEGKTFRKAAGILIGVCKDCNSSTNSDSFTLKEVILDRIKPLGIPAAYGFSFGHVAQNFTFPIGTEAFFDADDLLFKLTEKPVS</sequence>
<proteinExistence type="inferred from homology"/>
<dbReference type="RefSeq" id="WP_094995656.1">
    <property type="nucleotide sequence ID" value="NZ_BMJL01000001.1"/>
</dbReference>
<dbReference type="Pfam" id="PF17676">
    <property type="entry name" value="Peptidase_S66C"/>
    <property type="match status" value="1"/>
</dbReference>
<dbReference type="Pfam" id="PF02016">
    <property type="entry name" value="Peptidase_S66"/>
    <property type="match status" value="1"/>
</dbReference>
<feature type="active site" description="Nucleophile" evidence="6">
    <location>
        <position position="145"/>
    </location>
</feature>
<dbReference type="InterPro" id="IPR040921">
    <property type="entry name" value="Peptidase_S66C"/>
</dbReference>
<dbReference type="EMBL" id="CP022957">
    <property type="protein sequence ID" value="ASV29022.1"/>
    <property type="molecule type" value="Genomic_DNA"/>
</dbReference>
<dbReference type="GO" id="GO:0008236">
    <property type="term" value="F:serine-type peptidase activity"/>
    <property type="evidence" value="ECO:0007669"/>
    <property type="project" value="UniProtKB-KW"/>
</dbReference>
<accession>A0A223V142</accession>
<dbReference type="Proteomes" id="UP000215244">
    <property type="component" value="Chromosome"/>
</dbReference>
<dbReference type="SUPFAM" id="SSF52317">
    <property type="entry name" value="Class I glutamine amidotransferase-like"/>
    <property type="match status" value="1"/>
</dbReference>
<dbReference type="InterPro" id="IPR003507">
    <property type="entry name" value="S66_fam"/>
</dbReference>
<dbReference type="GO" id="GO:0006508">
    <property type="term" value="P:proteolysis"/>
    <property type="evidence" value="ECO:0007669"/>
    <property type="project" value="UniProtKB-KW"/>
</dbReference>
<feature type="domain" description="LD-carboxypeptidase N-terminal" evidence="7">
    <location>
        <begin position="49"/>
        <end position="165"/>
    </location>
</feature>
<protein>
    <submittedName>
        <fullName evidence="9">LD-carboxypeptidase</fullName>
    </submittedName>
</protein>
<dbReference type="InterPro" id="IPR027461">
    <property type="entry name" value="Carboxypeptidase_A_C_sf"/>
</dbReference>
<dbReference type="GO" id="GO:0004180">
    <property type="term" value="F:carboxypeptidase activity"/>
    <property type="evidence" value="ECO:0007669"/>
    <property type="project" value="UniProtKB-KW"/>
</dbReference>
<keyword evidence="3" id="KW-0645">Protease</keyword>
<dbReference type="InterPro" id="IPR027478">
    <property type="entry name" value="LdcA_N"/>
</dbReference>
<keyword evidence="4" id="KW-0378">Hydrolase</keyword>
<dbReference type="PANTHER" id="PTHR30237">
    <property type="entry name" value="MURAMOYLTETRAPEPTIDE CARBOXYPEPTIDASE"/>
    <property type="match status" value="1"/>
</dbReference>
<keyword evidence="2 9" id="KW-0121">Carboxypeptidase</keyword>
<feature type="active site" description="Charge relay system" evidence="6">
    <location>
        <position position="320"/>
    </location>
</feature>
<evidence type="ECO:0000313" key="9">
    <source>
        <dbReference type="EMBL" id="ASV29022.1"/>
    </source>
</evidence>
<feature type="active site" description="Charge relay system" evidence="6">
    <location>
        <position position="250"/>
    </location>
</feature>
<dbReference type="CDD" id="cd07025">
    <property type="entry name" value="Peptidase_S66"/>
    <property type="match status" value="1"/>
</dbReference>
<evidence type="ECO:0000256" key="6">
    <source>
        <dbReference type="PIRSR" id="PIRSR028757-1"/>
    </source>
</evidence>
<dbReference type="KEGG" id="marb:CJ263_01585"/>
<dbReference type="InterPro" id="IPR040449">
    <property type="entry name" value="Peptidase_S66_N"/>
</dbReference>
<comment type="similarity">
    <text evidence="1">Belongs to the peptidase S66 family.</text>
</comment>
<keyword evidence="10" id="KW-1185">Reference proteome</keyword>
<dbReference type="Gene3D" id="3.40.50.10740">
    <property type="entry name" value="Class I glutamine amidotransferase-like"/>
    <property type="match status" value="1"/>
</dbReference>
<evidence type="ECO:0000256" key="4">
    <source>
        <dbReference type="ARBA" id="ARBA00022801"/>
    </source>
</evidence>
<dbReference type="PIRSF" id="PIRSF028757">
    <property type="entry name" value="LD-carboxypeptidase"/>
    <property type="match status" value="1"/>
</dbReference>
<evidence type="ECO:0000256" key="3">
    <source>
        <dbReference type="ARBA" id="ARBA00022670"/>
    </source>
</evidence>
<evidence type="ECO:0000256" key="2">
    <source>
        <dbReference type="ARBA" id="ARBA00022645"/>
    </source>
</evidence>
<evidence type="ECO:0000256" key="5">
    <source>
        <dbReference type="ARBA" id="ARBA00022825"/>
    </source>
</evidence>
<evidence type="ECO:0000313" key="10">
    <source>
        <dbReference type="Proteomes" id="UP000215244"/>
    </source>
</evidence>
<name>A0A223V142_9FLAO</name>
<feature type="domain" description="LD-carboxypeptidase C-terminal" evidence="8">
    <location>
        <begin position="219"/>
        <end position="333"/>
    </location>
</feature>
<gene>
    <name evidence="9" type="ORF">CJ263_01585</name>
</gene>
<evidence type="ECO:0000259" key="7">
    <source>
        <dbReference type="Pfam" id="PF02016"/>
    </source>
</evidence>